<evidence type="ECO:0000313" key="1">
    <source>
        <dbReference type="EMBL" id="CAE0810888.1"/>
    </source>
</evidence>
<proteinExistence type="predicted"/>
<dbReference type="EMBL" id="HBJA01062313">
    <property type="protein sequence ID" value="CAE0810888.1"/>
    <property type="molecule type" value="Transcribed_RNA"/>
</dbReference>
<name>A0A7S4CZ03_9EUGL</name>
<gene>
    <name evidence="1" type="ORF">EGYM00163_LOCUS22035</name>
</gene>
<sequence>MVTPNTVLPGNVVMQLSGHQQVMPQTMKLLPVRVLRGMAAMPGVACISEVRTVRVRALTNIMGTTSALYAHRVQIAIVQPKRTAQHFFRLLPPIHCTAPSGERKHDHATVRNGLTCQWIRGVGKHPSNFRCSASAPSPEFC</sequence>
<dbReference type="AlphaFoldDB" id="A0A7S4CZ03"/>
<protein>
    <submittedName>
        <fullName evidence="1">Uncharacterized protein</fullName>
    </submittedName>
</protein>
<organism evidence="1">
    <name type="scientific">Eutreptiella gymnastica</name>
    <dbReference type="NCBI Taxonomy" id="73025"/>
    <lineage>
        <taxon>Eukaryota</taxon>
        <taxon>Discoba</taxon>
        <taxon>Euglenozoa</taxon>
        <taxon>Euglenida</taxon>
        <taxon>Spirocuta</taxon>
        <taxon>Euglenophyceae</taxon>
        <taxon>Eutreptiales</taxon>
        <taxon>Eutreptiaceae</taxon>
        <taxon>Eutreptiella</taxon>
    </lineage>
</organism>
<accession>A0A7S4CZ03</accession>
<reference evidence="1" key="1">
    <citation type="submission" date="2021-01" db="EMBL/GenBank/DDBJ databases">
        <authorList>
            <person name="Corre E."/>
            <person name="Pelletier E."/>
            <person name="Niang G."/>
            <person name="Scheremetjew M."/>
            <person name="Finn R."/>
            <person name="Kale V."/>
            <person name="Holt S."/>
            <person name="Cochrane G."/>
            <person name="Meng A."/>
            <person name="Brown T."/>
            <person name="Cohen L."/>
        </authorList>
    </citation>
    <scope>NUCLEOTIDE SEQUENCE</scope>
    <source>
        <strain evidence="1">CCMP1594</strain>
    </source>
</reference>